<sequence>MSARKQNGQDNICNARAALKLVRMAIEQTCPAGVLPSEEAVLLFYHPEPIHEGEALAKAVIETGRETNPMNAHMIEKTP</sequence>
<evidence type="ECO:0000313" key="1">
    <source>
        <dbReference type="EMBL" id="PAQ01647.1"/>
    </source>
</evidence>
<evidence type="ECO:0000313" key="2">
    <source>
        <dbReference type="Proteomes" id="UP000216215"/>
    </source>
</evidence>
<protein>
    <submittedName>
        <fullName evidence="1">Uncharacterized protein</fullName>
    </submittedName>
</protein>
<keyword evidence="2" id="KW-1185">Reference proteome</keyword>
<accession>A0AB36RA06</accession>
<dbReference type="EMBL" id="NPKI01000017">
    <property type="protein sequence ID" value="PAQ01647.1"/>
    <property type="molecule type" value="Genomic_DNA"/>
</dbReference>
<name>A0AB36RA06_9HYPH</name>
<dbReference type="AlphaFoldDB" id="A0AB36RA06"/>
<gene>
    <name evidence="1" type="ORF">CIT25_15625</name>
</gene>
<reference evidence="2" key="1">
    <citation type="submission" date="2017-08" db="EMBL/GenBank/DDBJ databases">
        <title>Mesorhizobium wenxinae sp. nov., a novel rhizobial species isolated from root nodules of chickpea (Cicer arietinum L.).</title>
        <authorList>
            <person name="Zhang J."/>
        </authorList>
    </citation>
    <scope>NUCLEOTIDE SEQUENCE [LARGE SCALE GENOMIC DNA]</scope>
    <source>
        <strain evidence="2">USDA 3392</strain>
    </source>
</reference>
<organism evidence="1 2">
    <name type="scientific">Mesorhizobium mediterraneum</name>
    <dbReference type="NCBI Taxonomy" id="43617"/>
    <lineage>
        <taxon>Bacteria</taxon>
        <taxon>Pseudomonadati</taxon>
        <taxon>Pseudomonadota</taxon>
        <taxon>Alphaproteobacteria</taxon>
        <taxon>Hyphomicrobiales</taxon>
        <taxon>Phyllobacteriaceae</taxon>
        <taxon>Mesorhizobium</taxon>
    </lineage>
</organism>
<proteinExistence type="predicted"/>
<dbReference type="Proteomes" id="UP000216215">
    <property type="component" value="Unassembled WGS sequence"/>
</dbReference>
<comment type="caution">
    <text evidence="1">The sequence shown here is derived from an EMBL/GenBank/DDBJ whole genome shotgun (WGS) entry which is preliminary data.</text>
</comment>